<reference evidence="1 2" key="1">
    <citation type="journal article" date="2019" name="Genome Biol. Evol.">
        <title>Whole-Genome Sequencing of the Giant Devil Catfish, Bagarius yarrelli.</title>
        <authorList>
            <person name="Jiang W."/>
            <person name="Lv Y."/>
            <person name="Cheng L."/>
            <person name="Yang K."/>
            <person name="Chao B."/>
            <person name="Wang X."/>
            <person name="Li Y."/>
            <person name="Pan X."/>
            <person name="You X."/>
            <person name="Zhang Y."/>
            <person name="Yang J."/>
            <person name="Li J."/>
            <person name="Zhang X."/>
            <person name="Liu S."/>
            <person name="Sun C."/>
            <person name="Yang J."/>
            <person name="Shi Q."/>
        </authorList>
    </citation>
    <scope>NUCLEOTIDE SEQUENCE [LARGE SCALE GENOMIC DNA]</scope>
    <source>
        <strain evidence="1">JWS20170419001</strain>
        <tissue evidence="1">Muscle</tissue>
    </source>
</reference>
<keyword evidence="2" id="KW-1185">Reference proteome</keyword>
<organism evidence="1 2">
    <name type="scientific">Bagarius yarrelli</name>
    <name type="common">Goonch</name>
    <name type="synonym">Bagrus yarrelli</name>
    <dbReference type="NCBI Taxonomy" id="175774"/>
    <lineage>
        <taxon>Eukaryota</taxon>
        <taxon>Metazoa</taxon>
        <taxon>Chordata</taxon>
        <taxon>Craniata</taxon>
        <taxon>Vertebrata</taxon>
        <taxon>Euteleostomi</taxon>
        <taxon>Actinopterygii</taxon>
        <taxon>Neopterygii</taxon>
        <taxon>Teleostei</taxon>
        <taxon>Ostariophysi</taxon>
        <taxon>Siluriformes</taxon>
        <taxon>Sisoridae</taxon>
        <taxon>Sisorinae</taxon>
        <taxon>Bagarius</taxon>
    </lineage>
</organism>
<name>A0A556V7P5_BAGYA</name>
<comment type="caution">
    <text evidence="1">The sequence shown here is derived from an EMBL/GenBank/DDBJ whole genome shotgun (WGS) entry which is preliminary data.</text>
</comment>
<accession>A0A556V7P5</accession>
<dbReference type="Proteomes" id="UP000319801">
    <property type="component" value="Unassembled WGS sequence"/>
</dbReference>
<dbReference type="OrthoDB" id="8960361at2759"/>
<protein>
    <submittedName>
        <fullName evidence="1">Uncharacterized protein</fullName>
    </submittedName>
</protein>
<evidence type="ECO:0000313" key="2">
    <source>
        <dbReference type="Proteomes" id="UP000319801"/>
    </source>
</evidence>
<sequence>MKCFSRYLPYIFRPPSIILSSTCHAEVKVKVSWDLQNIRDTVSPSGPRLVDQEHIYSMSLSSPMSDK</sequence>
<dbReference type="EMBL" id="VCAZ01000148">
    <property type="protein sequence ID" value="TSY55761.1"/>
    <property type="molecule type" value="Genomic_DNA"/>
</dbReference>
<gene>
    <name evidence="1" type="ORF">Baya_14134</name>
</gene>
<evidence type="ECO:0000313" key="1">
    <source>
        <dbReference type="EMBL" id="TSY55761.1"/>
    </source>
</evidence>
<dbReference type="AlphaFoldDB" id="A0A556V7P5"/>
<proteinExistence type="predicted"/>